<protein>
    <submittedName>
        <fullName evidence="3">Uncharacterized protein</fullName>
    </submittedName>
</protein>
<feature type="compositionally biased region" description="Basic residues" evidence="1">
    <location>
        <begin position="1"/>
        <end position="13"/>
    </location>
</feature>
<feature type="region of interest" description="Disordered" evidence="1">
    <location>
        <begin position="64"/>
        <end position="161"/>
    </location>
</feature>
<evidence type="ECO:0000313" key="4">
    <source>
        <dbReference type="Proteomes" id="UP000198983"/>
    </source>
</evidence>
<keyword evidence="2" id="KW-1133">Transmembrane helix</keyword>
<evidence type="ECO:0000256" key="1">
    <source>
        <dbReference type="SAM" id="MobiDB-lite"/>
    </source>
</evidence>
<dbReference type="AlphaFoldDB" id="A0A1H1VJ55"/>
<dbReference type="RefSeq" id="WP_092655189.1">
    <property type="nucleotide sequence ID" value="NZ_LT629732.1"/>
</dbReference>
<keyword evidence="4" id="KW-1185">Reference proteome</keyword>
<accession>A0A1H1VJ55</accession>
<evidence type="ECO:0000313" key="3">
    <source>
        <dbReference type="EMBL" id="SDS84099.1"/>
    </source>
</evidence>
<gene>
    <name evidence="3" type="ORF">SAMN04489717_4067</name>
</gene>
<dbReference type="STRING" id="117157.SAMN04489717_4067"/>
<keyword evidence="2" id="KW-0472">Membrane</keyword>
<feature type="region of interest" description="Disordered" evidence="1">
    <location>
        <begin position="1"/>
        <end position="28"/>
    </location>
</feature>
<name>A0A1H1VJ55_9ACTN</name>
<feature type="transmembrane region" description="Helical" evidence="2">
    <location>
        <begin position="33"/>
        <end position="57"/>
    </location>
</feature>
<sequence>MVTKEQRRRRLARQHWERQQVRRATRRRRARRNAVVVAVVLGVLAVAAVVYLVFFLLRGDNSSASASARPGTSAGIGVLAAPPATPGPGYILGSGTDRPRHGEQRVEPGQPGPAGPVGGEKPGAERFLTGYGDSSPFDHGEAGTERAVSSVIGKDVKVTTT</sequence>
<keyword evidence="2" id="KW-0812">Transmembrane</keyword>
<dbReference type="EMBL" id="LT629732">
    <property type="protein sequence ID" value="SDS84099.1"/>
    <property type="molecule type" value="Genomic_DNA"/>
</dbReference>
<feature type="compositionally biased region" description="Basic and acidic residues" evidence="1">
    <location>
        <begin position="97"/>
        <end position="106"/>
    </location>
</feature>
<dbReference type="Proteomes" id="UP000198983">
    <property type="component" value="Chromosome I"/>
</dbReference>
<organism evidence="3 4">
    <name type="scientific">Actinopolymorpha singaporensis</name>
    <dbReference type="NCBI Taxonomy" id="117157"/>
    <lineage>
        <taxon>Bacteria</taxon>
        <taxon>Bacillati</taxon>
        <taxon>Actinomycetota</taxon>
        <taxon>Actinomycetes</taxon>
        <taxon>Propionibacteriales</taxon>
        <taxon>Actinopolymorphaceae</taxon>
        <taxon>Actinopolymorpha</taxon>
    </lineage>
</organism>
<proteinExistence type="predicted"/>
<reference evidence="3 4" key="1">
    <citation type="submission" date="2016-10" db="EMBL/GenBank/DDBJ databases">
        <authorList>
            <person name="de Groot N.N."/>
        </authorList>
    </citation>
    <scope>NUCLEOTIDE SEQUENCE [LARGE SCALE GENOMIC DNA]</scope>
    <source>
        <strain evidence="3 4">DSM 22024</strain>
    </source>
</reference>
<evidence type="ECO:0000256" key="2">
    <source>
        <dbReference type="SAM" id="Phobius"/>
    </source>
</evidence>